<feature type="domain" description="FAD-binding PCMH-type" evidence="6">
    <location>
        <begin position="54"/>
        <end position="228"/>
    </location>
</feature>
<dbReference type="Pfam" id="PF08031">
    <property type="entry name" value="BBE"/>
    <property type="match status" value="1"/>
</dbReference>
<evidence type="ECO:0000313" key="8">
    <source>
        <dbReference type="Proteomes" id="UP001345827"/>
    </source>
</evidence>
<dbReference type="PROSITE" id="PS51387">
    <property type="entry name" value="FAD_PCMH"/>
    <property type="match status" value="1"/>
</dbReference>
<evidence type="ECO:0000256" key="4">
    <source>
        <dbReference type="ARBA" id="ARBA00022827"/>
    </source>
</evidence>
<name>A0AAV9PWJ0_9PEZI</name>
<sequence>MGSVSPSPKRSITREDIDALRSLFASAGTQATLLTPTDGDSRAYEASIHRWSRAAEKPAGLVVVPTTAEEVAVALRYASSQNLDLAVKGGGHSTAGVSSTDGGLLIDLNAKMRGVEVVDRDHSRLFKVQGGATWGDVDQAGVRYGLATVGGTVADTGVGGLVLGGGYGWLSGQYGLSIDCLVEATVVLASGEIVKASGTENADLFWALRGAGQNFGVVTEFVLKAFDQGDVWAGLLIFPPVPEVTEKIVDATNELYAATPTADGKTTTKVAGRGAGGIAIARPPPAGGQVMIMVTIIYFGTEDEARAMYKPLYDLEPVVDTTAMVPYPVVNTILAPPIGLRASMKGAAFSMPIRTGFVMEVLENYTKFTEGNDDTHVSLILWEIYDPAQVVAKGDEEESSFANRGWHLNGLICPLWTRTENDGVCRQWARDLNEMFKKELQMQGKETGRGVDGGVGLRGKKGAVLLYGNYDQYDERSRDIFGENYARLQALKAQYDPTSVFDKLFAIAPQA</sequence>
<keyword evidence="5" id="KW-0560">Oxidoreductase</keyword>
<gene>
    <name evidence="7" type="ORF">LTR25_010139</name>
</gene>
<dbReference type="InterPro" id="IPR016169">
    <property type="entry name" value="FAD-bd_PCMH_sub2"/>
</dbReference>
<dbReference type="PANTHER" id="PTHR42973">
    <property type="entry name" value="BINDING OXIDOREDUCTASE, PUTATIVE (AFU_ORTHOLOGUE AFUA_1G17690)-RELATED"/>
    <property type="match status" value="1"/>
</dbReference>
<dbReference type="Proteomes" id="UP001345827">
    <property type="component" value="Unassembled WGS sequence"/>
</dbReference>
<dbReference type="GO" id="GO:0016491">
    <property type="term" value="F:oxidoreductase activity"/>
    <property type="evidence" value="ECO:0007669"/>
    <property type="project" value="UniProtKB-KW"/>
</dbReference>
<keyword evidence="8" id="KW-1185">Reference proteome</keyword>
<dbReference type="Gene3D" id="3.40.462.20">
    <property type="match status" value="1"/>
</dbReference>
<reference evidence="7 8" key="1">
    <citation type="submission" date="2023-06" db="EMBL/GenBank/DDBJ databases">
        <title>Black Yeasts Isolated from many extreme environments.</title>
        <authorList>
            <person name="Coleine C."/>
            <person name="Stajich J.E."/>
            <person name="Selbmann L."/>
        </authorList>
    </citation>
    <scope>NUCLEOTIDE SEQUENCE [LARGE SCALE GENOMIC DNA]</scope>
    <source>
        <strain evidence="7 8">CCFEE 5887</strain>
    </source>
</reference>
<keyword evidence="3" id="KW-0285">Flavoprotein</keyword>
<proteinExistence type="inferred from homology"/>
<organism evidence="7 8">
    <name type="scientific">Vermiconidia calcicola</name>
    <dbReference type="NCBI Taxonomy" id="1690605"/>
    <lineage>
        <taxon>Eukaryota</taxon>
        <taxon>Fungi</taxon>
        <taxon>Dikarya</taxon>
        <taxon>Ascomycota</taxon>
        <taxon>Pezizomycotina</taxon>
        <taxon>Dothideomycetes</taxon>
        <taxon>Dothideomycetidae</taxon>
        <taxon>Mycosphaerellales</taxon>
        <taxon>Extremaceae</taxon>
        <taxon>Vermiconidia</taxon>
    </lineage>
</organism>
<dbReference type="InterPro" id="IPR050416">
    <property type="entry name" value="FAD-linked_Oxidoreductase"/>
</dbReference>
<dbReference type="Gene3D" id="3.30.43.10">
    <property type="entry name" value="Uridine Diphospho-n-acetylenolpyruvylglucosamine Reductase, domain 2"/>
    <property type="match status" value="1"/>
</dbReference>
<evidence type="ECO:0000256" key="2">
    <source>
        <dbReference type="ARBA" id="ARBA00005466"/>
    </source>
</evidence>
<dbReference type="Gene3D" id="3.30.465.10">
    <property type="match status" value="1"/>
</dbReference>
<comment type="caution">
    <text evidence="7">The sequence shown here is derived from an EMBL/GenBank/DDBJ whole genome shotgun (WGS) entry which is preliminary data.</text>
</comment>
<comment type="similarity">
    <text evidence="2">Belongs to the oxygen-dependent FAD-linked oxidoreductase family.</text>
</comment>
<dbReference type="InterPro" id="IPR012951">
    <property type="entry name" value="BBE"/>
</dbReference>
<accession>A0AAV9PWJ0</accession>
<keyword evidence="4" id="KW-0274">FAD</keyword>
<comment type="cofactor">
    <cofactor evidence="1">
        <name>FAD</name>
        <dbReference type="ChEBI" id="CHEBI:57692"/>
    </cofactor>
</comment>
<protein>
    <recommendedName>
        <fullName evidence="6">FAD-binding PCMH-type domain-containing protein</fullName>
    </recommendedName>
</protein>
<dbReference type="Pfam" id="PF01565">
    <property type="entry name" value="FAD_binding_4"/>
    <property type="match status" value="1"/>
</dbReference>
<dbReference type="EMBL" id="JAXLQG010000024">
    <property type="protein sequence ID" value="KAK5528954.1"/>
    <property type="molecule type" value="Genomic_DNA"/>
</dbReference>
<dbReference type="InterPro" id="IPR016166">
    <property type="entry name" value="FAD-bd_PCMH"/>
</dbReference>
<evidence type="ECO:0000256" key="1">
    <source>
        <dbReference type="ARBA" id="ARBA00001974"/>
    </source>
</evidence>
<dbReference type="InterPro" id="IPR006094">
    <property type="entry name" value="Oxid_FAD_bind_N"/>
</dbReference>
<dbReference type="SUPFAM" id="SSF56176">
    <property type="entry name" value="FAD-binding/transporter-associated domain-like"/>
    <property type="match status" value="1"/>
</dbReference>
<dbReference type="InterPro" id="IPR016167">
    <property type="entry name" value="FAD-bd_PCMH_sub1"/>
</dbReference>
<evidence type="ECO:0000256" key="3">
    <source>
        <dbReference type="ARBA" id="ARBA00022630"/>
    </source>
</evidence>
<dbReference type="GO" id="GO:0071949">
    <property type="term" value="F:FAD binding"/>
    <property type="evidence" value="ECO:0007669"/>
    <property type="project" value="InterPro"/>
</dbReference>
<dbReference type="InterPro" id="IPR036318">
    <property type="entry name" value="FAD-bd_PCMH-like_sf"/>
</dbReference>
<evidence type="ECO:0000256" key="5">
    <source>
        <dbReference type="ARBA" id="ARBA00023002"/>
    </source>
</evidence>
<dbReference type="AlphaFoldDB" id="A0AAV9PWJ0"/>
<evidence type="ECO:0000313" key="7">
    <source>
        <dbReference type="EMBL" id="KAK5528954.1"/>
    </source>
</evidence>
<evidence type="ECO:0000259" key="6">
    <source>
        <dbReference type="PROSITE" id="PS51387"/>
    </source>
</evidence>
<dbReference type="PANTHER" id="PTHR42973:SF39">
    <property type="entry name" value="FAD-BINDING PCMH-TYPE DOMAIN-CONTAINING PROTEIN"/>
    <property type="match status" value="1"/>
</dbReference>